<dbReference type="RefSeq" id="XP_025410766.1">
    <property type="nucleotide sequence ID" value="XM_025554981.1"/>
</dbReference>
<dbReference type="OrthoDB" id="6626593at2759"/>
<dbReference type="InterPro" id="IPR007110">
    <property type="entry name" value="Ig-like_dom"/>
</dbReference>
<dbReference type="Gene3D" id="1.10.10.60">
    <property type="entry name" value="Homeodomain-like"/>
    <property type="match status" value="1"/>
</dbReference>
<proteinExistence type="predicted"/>
<sequence length="426" mass="48009">MGRTYKRQSKHASWLPETLHAALLAIKSGKKIRAVSRTFDIPESTLRLRLKNKNIGGPKLGRKPTFSYDVELELADQILKMAKFFYGLTPIELRRLAFEYAEANHIPHRFNKNTKLAGPDWLQLFMKRHPNISLRKPEADKIYNVDETGITTVQKPSKILGPKGQKQVGSLISWERGKNVTTVCCMNAAGSFVPPMFIYPRTRMNILLEKGGPVGSIYACSKNGWINSELFLEWLKHFSKSVKPTSEDPVLLIMDNHCSHISLQAYEFCKANGICVVTLPPHTSHKLQPLNLTFFGPLKNAFNREFTVELILWKKGLSGFKAAGIFPFNPNKFNSNDFASAQEMINININNSVQSVQIINEATNISPSIESTDDNLETKNVTPQVIMQENVVSNLQNQPSTSTNIYRKTISKICPIPQPKPKSKKN</sequence>
<evidence type="ECO:0000256" key="1">
    <source>
        <dbReference type="ARBA" id="ARBA00004123"/>
    </source>
</evidence>
<evidence type="ECO:0000313" key="5">
    <source>
        <dbReference type="Proteomes" id="UP000694846"/>
    </source>
</evidence>
<name>A0A8B8FJV1_9HEMI</name>
<dbReference type="PROSITE" id="PS50960">
    <property type="entry name" value="HTH_PSQ"/>
    <property type="match status" value="1"/>
</dbReference>
<dbReference type="SUPFAM" id="SSF46689">
    <property type="entry name" value="Homeodomain-like"/>
    <property type="match status" value="1"/>
</dbReference>
<dbReference type="InterPro" id="IPR050863">
    <property type="entry name" value="CenT-Element_Derived"/>
</dbReference>
<reference evidence="6" key="1">
    <citation type="submission" date="2025-08" db="UniProtKB">
        <authorList>
            <consortium name="RefSeq"/>
        </authorList>
    </citation>
    <scope>IDENTIFICATION</scope>
    <source>
        <tissue evidence="6">Whole body</tissue>
    </source>
</reference>
<dbReference type="InterPro" id="IPR009057">
    <property type="entry name" value="Homeodomain-like_sf"/>
</dbReference>
<dbReference type="InterPro" id="IPR036397">
    <property type="entry name" value="RNaseH_sf"/>
</dbReference>
<dbReference type="PANTHER" id="PTHR19303:SF74">
    <property type="entry name" value="POGO TRANSPOSABLE ELEMENT WITH KRAB DOMAIN"/>
    <property type="match status" value="1"/>
</dbReference>
<dbReference type="PANTHER" id="PTHR19303">
    <property type="entry name" value="TRANSPOSON"/>
    <property type="match status" value="1"/>
</dbReference>
<protein>
    <submittedName>
        <fullName evidence="6">Uncharacterized protein LOC112683809</fullName>
    </submittedName>
</protein>
<dbReference type="PROSITE" id="PS50835">
    <property type="entry name" value="IG_LIKE"/>
    <property type="match status" value="1"/>
</dbReference>
<evidence type="ECO:0000259" key="3">
    <source>
        <dbReference type="PROSITE" id="PS50835"/>
    </source>
</evidence>
<evidence type="ECO:0000313" key="6">
    <source>
        <dbReference type="RefSeq" id="XP_025410766.1"/>
    </source>
</evidence>
<dbReference type="InterPro" id="IPR007889">
    <property type="entry name" value="HTH_Psq"/>
</dbReference>
<dbReference type="AlphaFoldDB" id="A0A8B8FJV1"/>
<accession>A0A8B8FJV1</accession>
<gene>
    <name evidence="6" type="primary">LOC112683809</name>
</gene>
<feature type="DNA-binding region" description="H-T-H motif" evidence="2">
    <location>
        <begin position="32"/>
        <end position="52"/>
    </location>
</feature>
<dbReference type="Pfam" id="PF03184">
    <property type="entry name" value="DDE_1"/>
    <property type="match status" value="1"/>
</dbReference>
<comment type="subcellular location">
    <subcellularLocation>
        <location evidence="1 2">Nucleus</location>
    </subcellularLocation>
</comment>
<keyword evidence="5" id="KW-1185">Reference proteome</keyword>
<feature type="domain" description="HTH psq-type" evidence="4">
    <location>
        <begin position="1"/>
        <end position="56"/>
    </location>
</feature>
<feature type="domain" description="Ig-like" evidence="3">
    <location>
        <begin position="194"/>
        <end position="272"/>
    </location>
</feature>
<organism evidence="5 6">
    <name type="scientific">Sipha flava</name>
    <name type="common">yellow sugarcane aphid</name>
    <dbReference type="NCBI Taxonomy" id="143950"/>
    <lineage>
        <taxon>Eukaryota</taxon>
        <taxon>Metazoa</taxon>
        <taxon>Ecdysozoa</taxon>
        <taxon>Arthropoda</taxon>
        <taxon>Hexapoda</taxon>
        <taxon>Insecta</taxon>
        <taxon>Pterygota</taxon>
        <taxon>Neoptera</taxon>
        <taxon>Paraneoptera</taxon>
        <taxon>Hemiptera</taxon>
        <taxon>Sternorrhyncha</taxon>
        <taxon>Aphidomorpha</taxon>
        <taxon>Aphidoidea</taxon>
        <taxon>Aphididae</taxon>
        <taxon>Sipha</taxon>
    </lineage>
</organism>
<evidence type="ECO:0000256" key="2">
    <source>
        <dbReference type="PROSITE-ProRule" id="PRU00320"/>
    </source>
</evidence>
<dbReference type="GO" id="GO:0003677">
    <property type="term" value="F:DNA binding"/>
    <property type="evidence" value="ECO:0007669"/>
    <property type="project" value="UniProtKB-UniRule"/>
</dbReference>
<keyword evidence="2" id="KW-0238">DNA-binding</keyword>
<keyword evidence="2" id="KW-0539">Nucleus</keyword>
<dbReference type="GO" id="GO:0005634">
    <property type="term" value="C:nucleus"/>
    <property type="evidence" value="ECO:0007669"/>
    <property type="project" value="UniProtKB-SubCell"/>
</dbReference>
<evidence type="ECO:0000259" key="4">
    <source>
        <dbReference type="PROSITE" id="PS50960"/>
    </source>
</evidence>
<dbReference type="GeneID" id="112683809"/>
<dbReference type="Proteomes" id="UP000694846">
    <property type="component" value="Unplaced"/>
</dbReference>
<dbReference type="InterPro" id="IPR004875">
    <property type="entry name" value="DDE_SF_endonuclease_dom"/>
</dbReference>
<dbReference type="Gene3D" id="3.30.420.10">
    <property type="entry name" value="Ribonuclease H-like superfamily/Ribonuclease H"/>
    <property type="match status" value="1"/>
</dbReference>